<feature type="domain" description="Adaptor protein ClpS core" evidence="1">
    <location>
        <begin position="22"/>
        <end position="100"/>
    </location>
</feature>
<dbReference type="GO" id="GO:0008233">
    <property type="term" value="F:peptidase activity"/>
    <property type="evidence" value="ECO:0007669"/>
    <property type="project" value="UniProtKB-KW"/>
</dbReference>
<dbReference type="GO" id="GO:0030163">
    <property type="term" value="P:protein catabolic process"/>
    <property type="evidence" value="ECO:0007669"/>
    <property type="project" value="InterPro"/>
</dbReference>
<protein>
    <submittedName>
        <fullName evidence="2">ATP-dependent Clp protease adaptor protein ClpS</fullName>
    </submittedName>
</protein>
<dbReference type="SUPFAM" id="SSF54736">
    <property type="entry name" value="ClpS-like"/>
    <property type="match status" value="1"/>
</dbReference>
<dbReference type="PANTHER" id="PTHR33473:SF19">
    <property type="entry name" value="ATP-DEPENDENT CLP PROTEASE ADAPTER PROTEIN CLPS"/>
    <property type="match status" value="1"/>
</dbReference>
<evidence type="ECO:0000313" key="2">
    <source>
        <dbReference type="EMBL" id="VAW40574.1"/>
    </source>
</evidence>
<dbReference type="InterPro" id="IPR022935">
    <property type="entry name" value="ClpS"/>
</dbReference>
<dbReference type="AlphaFoldDB" id="A0A3B0WA37"/>
<dbReference type="NCBIfam" id="NF000672">
    <property type="entry name" value="PRK00033.1-5"/>
    <property type="match status" value="1"/>
</dbReference>
<accession>A0A3B0WA37</accession>
<dbReference type="FunFam" id="3.30.1390.10:FF:000002">
    <property type="entry name" value="ATP-dependent Clp protease adapter protein ClpS"/>
    <property type="match status" value="1"/>
</dbReference>
<dbReference type="Pfam" id="PF02617">
    <property type="entry name" value="ClpS"/>
    <property type="match status" value="1"/>
</dbReference>
<name>A0A3B0WA37_9ZZZZ</name>
<dbReference type="InterPro" id="IPR003769">
    <property type="entry name" value="ClpS_core"/>
</dbReference>
<organism evidence="2">
    <name type="scientific">hydrothermal vent metagenome</name>
    <dbReference type="NCBI Taxonomy" id="652676"/>
    <lineage>
        <taxon>unclassified sequences</taxon>
        <taxon>metagenomes</taxon>
        <taxon>ecological metagenomes</taxon>
    </lineage>
</organism>
<reference evidence="2" key="1">
    <citation type="submission" date="2018-06" db="EMBL/GenBank/DDBJ databases">
        <authorList>
            <person name="Zhirakovskaya E."/>
        </authorList>
    </citation>
    <scope>NUCLEOTIDE SEQUENCE</scope>
</reference>
<keyword evidence="2" id="KW-0645">Protease</keyword>
<dbReference type="InterPro" id="IPR014719">
    <property type="entry name" value="Ribosomal_bL12_C/ClpS-like"/>
</dbReference>
<dbReference type="GO" id="GO:0006508">
    <property type="term" value="P:proteolysis"/>
    <property type="evidence" value="ECO:0007669"/>
    <property type="project" value="UniProtKB-KW"/>
</dbReference>
<dbReference type="Gene3D" id="3.30.1390.10">
    <property type="match status" value="1"/>
</dbReference>
<dbReference type="EMBL" id="UOEY01000105">
    <property type="protein sequence ID" value="VAW40574.1"/>
    <property type="molecule type" value="Genomic_DNA"/>
</dbReference>
<keyword evidence="2" id="KW-0378">Hydrolase</keyword>
<dbReference type="PANTHER" id="PTHR33473">
    <property type="entry name" value="ATP-DEPENDENT CLP PROTEASE ADAPTER PROTEIN CLPS1, CHLOROPLASTIC"/>
    <property type="match status" value="1"/>
</dbReference>
<gene>
    <name evidence="2" type="ORF">MNBD_DELTA04-1333</name>
</gene>
<dbReference type="HAMAP" id="MF_00302">
    <property type="entry name" value="ClpS"/>
    <property type="match status" value="1"/>
</dbReference>
<sequence length="105" mass="12200">MVKSKTTDREETLTRQKEEVREPPLYKVLLHNDDYTTMDFVVMILEHVFKKDTSEAARIMLNIHHQGVGIAGVYTREIGETKMAIVHSMARKHQYPLRCSLEKVS</sequence>
<evidence type="ECO:0000259" key="1">
    <source>
        <dbReference type="Pfam" id="PF02617"/>
    </source>
</evidence>
<proteinExistence type="inferred from homology"/>